<dbReference type="RefSeq" id="WP_051214169.1">
    <property type="nucleotide sequence ID" value="NZ_CANTWR010000005.1"/>
</dbReference>
<accession>A0A379MTL8</accession>
<dbReference type="GO" id="GO:0005829">
    <property type="term" value="C:cytosol"/>
    <property type="evidence" value="ECO:0007669"/>
    <property type="project" value="TreeGrafter"/>
</dbReference>
<evidence type="ECO:0000256" key="1">
    <source>
        <dbReference type="ARBA" id="ARBA00009091"/>
    </source>
</evidence>
<dbReference type="PROSITE" id="PS51257">
    <property type="entry name" value="PROKAR_LIPOPROTEIN"/>
    <property type="match status" value="1"/>
</dbReference>
<dbReference type="Proteomes" id="UP000255233">
    <property type="component" value="Unassembled WGS sequence"/>
</dbReference>
<dbReference type="InterPro" id="IPR005632">
    <property type="entry name" value="Chaperone_Skp"/>
</dbReference>
<proteinExistence type="inferred from homology"/>
<evidence type="ECO:0000256" key="3">
    <source>
        <dbReference type="SAM" id="SignalP"/>
    </source>
</evidence>
<dbReference type="GO" id="GO:0051082">
    <property type="term" value="F:unfolded protein binding"/>
    <property type="evidence" value="ECO:0007669"/>
    <property type="project" value="InterPro"/>
</dbReference>
<dbReference type="SUPFAM" id="SSF111384">
    <property type="entry name" value="OmpH-like"/>
    <property type="match status" value="1"/>
</dbReference>
<keyword evidence="2 3" id="KW-0732">Signal</keyword>
<dbReference type="Gene3D" id="3.30.910.20">
    <property type="entry name" value="Skp domain"/>
    <property type="match status" value="1"/>
</dbReference>
<organism evidence="4 5">
    <name type="scientific">Rikenella microfusus</name>
    <dbReference type="NCBI Taxonomy" id="28139"/>
    <lineage>
        <taxon>Bacteria</taxon>
        <taxon>Pseudomonadati</taxon>
        <taxon>Bacteroidota</taxon>
        <taxon>Bacteroidia</taxon>
        <taxon>Bacteroidales</taxon>
        <taxon>Rikenellaceae</taxon>
        <taxon>Rikenella</taxon>
    </lineage>
</organism>
<keyword evidence="5" id="KW-1185">Reference proteome</keyword>
<reference evidence="4 5" key="1">
    <citation type="submission" date="2018-06" db="EMBL/GenBank/DDBJ databases">
        <authorList>
            <consortium name="Pathogen Informatics"/>
            <person name="Doyle S."/>
        </authorList>
    </citation>
    <scope>NUCLEOTIDE SEQUENCE [LARGE SCALE GENOMIC DNA]</scope>
    <source>
        <strain evidence="4 5">NCTC11190</strain>
    </source>
</reference>
<feature type="signal peptide" evidence="3">
    <location>
        <begin position="1"/>
        <end position="21"/>
    </location>
</feature>
<evidence type="ECO:0000313" key="5">
    <source>
        <dbReference type="Proteomes" id="UP000255233"/>
    </source>
</evidence>
<dbReference type="SMART" id="SM00935">
    <property type="entry name" value="OmpH"/>
    <property type="match status" value="1"/>
</dbReference>
<gene>
    <name evidence="4" type="ORF">NCTC11190_01406</name>
</gene>
<name>A0A379MTL8_9BACT</name>
<dbReference type="AlphaFoldDB" id="A0A379MTL8"/>
<dbReference type="Pfam" id="PF03938">
    <property type="entry name" value="OmpH"/>
    <property type="match status" value="1"/>
</dbReference>
<comment type="similarity">
    <text evidence="1">Belongs to the Skp family.</text>
</comment>
<dbReference type="InterPro" id="IPR024930">
    <property type="entry name" value="Skp_dom_sf"/>
</dbReference>
<dbReference type="STRING" id="880526.GCA_000427365_00154"/>
<protein>
    <submittedName>
        <fullName evidence="4">Outer membrane protein</fullName>
    </submittedName>
</protein>
<dbReference type="GO" id="GO:0050821">
    <property type="term" value="P:protein stabilization"/>
    <property type="evidence" value="ECO:0007669"/>
    <property type="project" value="TreeGrafter"/>
</dbReference>
<dbReference type="PANTHER" id="PTHR35089">
    <property type="entry name" value="CHAPERONE PROTEIN SKP"/>
    <property type="match status" value="1"/>
</dbReference>
<feature type="chain" id="PRO_5016813592" evidence="3">
    <location>
        <begin position="22"/>
        <end position="215"/>
    </location>
</feature>
<dbReference type="PANTHER" id="PTHR35089:SF1">
    <property type="entry name" value="CHAPERONE PROTEIN SKP"/>
    <property type="match status" value="1"/>
</dbReference>
<evidence type="ECO:0000256" key="2">
    <source>
        <dbReference type="ARBA" id="ARBA00022729"/>
    </source>
</evidence>
<evidence type="ECO:0000313" key="4">
    <source>
        <dbReference type="EMBL" id="SUE34187.1"/>
    </source>
</evidence>
<dbReference type="EMBL" id="UGVL01000001">
    <property type="protein sequence ID" value="SUE34187.1"/>
    <property type="molecule type" value="Genomic_DNA"/>
</dbReference>
<sequence length="215" mass="23389">MNRTKLNIVSFAAAVAAGLFAVGCGSSDKGGTSAAGNAADSARTVAAAAGIDYNGKIVYVQIDSIMRGYGMAIDLQAAFASKSEKAQNELNAKGRSLEREMRDYQEKAQKGLITRFQAQDIESGLQKKQQSVLEYRDRMMQELGEEEAVMMNKISDAIMQYVKKYNAEKKYSMIISTQGANTVLIADPALNITDDLLKGLNDEYRAMADSTKAKK</sequence>